<accession>A0A085WNB7</accession>
<gene>
    <name evidence="3" type="ORF">DB31_7082</name>
</gene>
<organism evidence="3 4">
    <name type="scientific">Hyalangium minutum</name>
    <dbReference type="NCBI Taxonomy" id="394096"/>
    <lineage>
        <taxon>Bacteria</taxon>
        <taxon>Pseudomonadati</taxon>
        <taxon>Myxococcota</taxon>
        <taxon>Myxococcia</taxon>
        <taxon>Myxococcales</taxon>
        <taxon>Cystobacterineae</taxon>
        <taxon>Archangiaceae</taxon>
        <taxon>Hyalangium</taxon>
    </lineage>
</organism>
<evidence type="ECO:0000259" key="2">
    <source>
        <dbReference type="PROSITE" id="PS50093"/>
    </source>
</evidence>
<evidence type="ECO:0000256" key="1">
    <source>
        <dbReference type="SAM" id="MobiDB-lite"/>
    </source>
</evidence>
<dbReference type="InterPro" id="IPR029865">
    <property type="entry name" value="KIAA0319-like"/>
</dbReference>
<dbReference type="PANTHER" id="PTHR46182:SF2">
    <property type="entry name" value="FI19480P1"/>
    <property type="match status" value="1"/>
</dbReference>
<keyword evidence="4" id="KW-1185">Reference proteome</keyword>
<dbReference type="GO" id="GO:0031410">
    <property type="term" value="C:cytoplasmic vesicle"/>
    <property type="evidence" value="ECO:0007669"/>
    <property type="project" value="TreeGrafter"/>
</dbReference>
<dbReference type="InterPro" id="IPR022409">
    <property type="entry name" value="PKD/Chitinase_dom"/>
</dbReference>
<dbReference type="Pfam" id="PF18911">
    <property type="entry name" value="PKD_4"/>
    <property type="match status" value="1"/>
</dbReference>
<feature type="domain" description="PKD" evidence="2">
    <location>
        <begin position="502"/>
        <end position="587"/>
    </location>
</feature>
<dbReference type="Proteomes" id="UP000028725">
    <property type="component" value="Unassembled WGS sequence"/>
</dbReference>
<name>A0A085WNB7_9BACT</name>
<dbReference type="CDD" id="cd00146">
    <property type="entry name" value="PKD"/>
    <property type="match status" value="1"/>
</dbReference>
<dbReference type="RefSeq" id="WP_044187980.1">
    <property type="nucleotide sequence ID" value="NZ_JMCB01000005.1"/>
</dbReference>
<evidence type="ECO:0000313" key="3">
    <source>
        <dbReference type="EMBL" id="KFE69180.1"/>
    </source>
</evidence>
<dbReference type="Pfam" id="PF17957">
    <property type="entry name" value="Big_7"/>
    <property type="match status" value="1"/>
</dbReference>
<dbReference type="PROSITE" id="PS51257">
    <property type="entry name" value="PROKAR_LIPOPROTEIN"/>
    <property type="match status" value="1"/>
</dbReference>
<feature type="region of interest" description="Disordered" evidence="1">
    <location>
        <begin position="45"/>
        <end position="68"/>
    </location>
</feature>
<protein>
    <recommendedName>
        <fullName evidence="2">PKD domain-containing protein</fullName>
    </recommendedName>
</protein>
<sequence>MSSRFVWVFVLVALAGCKGDPSEPPEPPVQENAVPAASILSPEEGATLRGAGPHELVGSGSDAEDGSLSGAALRWSSNVDGELGTGSLVRARLSAGEHRLSLDVTDSGGKQARAQISVTVVIEDQPPVVAIESPTAGASLVEGTPIPLRGTAMDPETGPLSGAALTWISDRSGAIGTGTQLSWTGAARGTHRLLLTAVDPAGKAGYASVTVNVVPPGTNQQPVVTLSQPSDGAQLLTTQTVTLQGSATDAEDGVLGDSALAWSSSRDGSLGAGRQRSVTLSAGTHTLTLTATDSLGAAASASVLVTVTAPGQTAPTVTITRPTNGFTLFEGTPLTLEGTATDAEDGPLTGAALRWSSSIAGALGTGSPLTVPGLAAGSHELLLTARDSSGAESAARIRVEVLPSNSAPTVQITSPATGSHFTVGSTVALRGAAQDPEDGVLTGNRLTWQSNLGGTLGQGTSLDVASLVEGTHQISLTALDSGGRAASATLQIIMDPAPVRLPPVARLTGPAQAEALRPVTFDGATSSDPDGTITSYRFDFGDATAPVSGTAAQASHTYLTPGTYTVTLGVTDNDGLQSTATRTVTVTPYVRVPEVVAEGVESFGSACQLEMRGAVAHLAFRGGIHPSLWYGTLTGTTWAMVQVDGMGFNTGGLVESSLAMAVAADGTPHLAYSLAGRGVWYATRSNSSGVWIRERVDSATVPSQPGAQLSISLDPSSGQRPTIVYGWYGSVPSVGTVWRTAVAFRTGTAAWTGEVVSFPLGTNAGQPPLGEATFSPTGTLFIPYGANLLGAWKSGSAAQALALPANLTGTRISTTWAPAGPLVLSANGLHRVVLANPVSASTVTLSAVEGFSLSQFSVAVDSGGAPRLAFTHGGELEVARPGTDNYWSRTENLGAVDSGEIDAAVDGAGETRACFFRAGKVLLY</sequence>
<dbReference type="Gene3D" id="2.60.40.10">
    <property type="entry name" value="Immunoglobulins"/>
    <property type="match status" value="5"/>
</dbReference>
<dbReference type="STRING" id="394096.DB31_7082"/>
<dbReference type="SUPFAM" id="SSF49299">
    <property type="entry name" value="PKD domain"/>
    <property type="match status" value="2"/>
</dbReference>
<reference evidence="3 4" key="1">
    <citation type="submission" date="2014-04" db="EMBL/GenBank/DDBJ databases">
        <title>Genome assembly of Hyalangium minutum DSM 14724.</title>
        <authorList>
            <person name="Sharma G."/>
            <person name="Subramanian S."/>
        </authorList>
    </citation>
    <scope>NUCLEOTIDE SEQUENCE [LARGE SCALE GENOMIC DNA]</scope>
    <source>
        <strain evidence="3 4">DSM 14724</strain>
    </source>
</reference>
<dbReference type="InterPro" id="IPR000601">
    <property type="entry name" value="PKD_dom"/>
</dbReference>
<evidence type="ECO:0000313" key="4">
    <source>
        <dbReference type="Proteomes" id="UP000028725"/>
    </source>
</evidence>
<dbReference type="InterPro" id="IPR035986">
    <property type="entry name" value="PKD_dom_sf"/>
</dbReference>
<dbReference type="InterPro" id="IPR013783">
    <property type="entry name" value="Ig-like_fold"/>
</dbReference>
<dbReference type="AlphaFoldDB" id="A0A085WNB7"/>
<proteinExistence type="predicted"/>
<dbReference type="GO" id="GO:0016020">
    <property type="term" value="C:membrane"/>
    <property type="evidence" value="ECO:0007669"/>
    <property type="project" value="TreeGrafter"/>
</dbReference>
<dbReference type="OrthoDB" id="5430002at2"/>
<dbReference type="PROSITE" id="PS50093">
    <property type="entry name" value="PKD"/>
    <property type="match status" value="1"/>
</dbReference>
<dbReference type="EMBL" id="JMCB01000005">
    <property type="protein sequence ID" value="KFE69180.1"/>
    <property type="molecule type" value="Genomic_DNA"/>
</dbReference>
<dbReference type="PANTHER" id="PTHR46182">
    <property type="entry name" value="FI19480P1"/>
    <property type="match status" value="1"/>
</dbReference>
<comment type="caution">
    <text evidence="3">The sequence shown here is derived from an EMBL/GenBank/DDBJ whole genome shotgun (WGS) entry which is preliminary data.</text>
</comment>
<dbReference type="SMART" id="SM00089">
    <property type="entry name" value="PKD"/>
    <property type="match status" value="4"/>
</dbReference>